<reference evidence="2" key="1">
    <citation type="submission" date="2009-05" db="EMBL/GenBank/DDBJ databases">
        <title>The genome sequence of Ajellomyces capsulatus strain H143.</title>
        <authorList>
            <person name="Champion M."/>
            <person name="Cuomo C.A."/>
            <person name="Ma L.-J."/>
            <person name="Henn M.R."/>
            <person name="Sil A."/>
            <person name="Goldman B."/>
            <person name="Young S.K."/>
            <person name="Kodira C.D."/>
            <person name="Zeng Q."/>
            <person name="Koehrsen M."/>
            <person name="Alvarado L."/>
            <person name="Berlin A.M."/>
            <person name="Borenstein D."/>
            <person name="Chen Z."/>
            <person name="Engels R."/>
            <person name="Freedman E."/>
            <person name="Gellesch M."/>
            <person name="Goldberg J."/>
            <person name="Griggs A."/>
            <person name="Gujja S."/>
            <person name="Heiman D.I."/>
            <person name="Hepburn T.A."/>
            <person name="Howarth C."/>
            <person name="Jen D."/>
            <person name="Larson L."/>
            <person name="Lewis B."/>
            <person name="Mehta T."/>
            <person name="Park D."/>
            <person name="Pearson M."/>
            <person name="Roberts A."/>
            <person name="Saif S."/>
            <person name="Shea T.D."/>
            <person name="Shenoy N."/>
            <person name="Sisk P."/>
            <person name="Stolte C."/>
            <person name="Sykes S."/>
            <person name="Walk T."/>
            <person name="White J."/>
            <person name="Yandava C."/>
            <person name="Klein B."/>
            <person name="McEwen J.G."/>
            <person name="Puccia R."/>
            <person name="Goldman G.H."/>
            <person name="Felipe M.S."/>
            <person name="Nino-Vega G."/>
            <person name="San-Blas G."/>
            <person name="Taylor J.W."/>
            <person name="Mendoza L."/>
            <person name="Galagan J.E."/>
            <person name="Nusbaum C."/>
            <person name="Birren B.W."/>
        </authorList>
    </citation>
    <scope>NUCLEOTIDE SEQUENCE [LARGE SCALE GENOMIC DNA]</scope>
    <source>
        <strain evidence="2">H143</strain>
    </source>
</reference>
<evidence type="ECO:0000313" key="2">
    <source>
        <dbReference type="Proteomes" id="UP000002624"/>
    </source>
</evidence>
<organism evidence="1 2">
    <name type="scientific">Ajellomyces capsulatus (strain H143)</name>
    <name type="common">Darling's disease fungus</name>
    <name type="synonym">Histoplasma capsulatum</name>
    <dbReference type="NCBI Taxonomy" id="544712"/>
    <lineage>
        <taxon>Eukaryota</taxon>
        <taxon>Fungi</taxon>
        <taxon>Dikarya</taxon>
        <taxon>Ascomycota</taxon>
        <taxon>Pezizomycotina</taxon>
        <taxon>Eurotiomycetes</taxon>
        <taxon>Eurotiomycetidae</taxon>
        <taxon>Onygenales</taxon>
        <taxon>Ajellomycetaceae</taxon>
        <taxon>Histoplasma</taxon>
    </lineage>
</organism>
<dbReference type="AlphaFoldDB" id="C6HAH2"/>
<name>C6HAH2_AJECH</name>
<dbReference type="OrthoDB" id="10423074at2759"/>
<dbReference type="Proteomes" id="UP000002624">
    <property type="component" value="Unassembled WGS sequence"/>
</dbReference>
<dbReference type="HOGENOM" id="CLU_1980993_0_0_1"/>
<dbReference type="EMBL" id="GG692421">
    <property type="protein sequence ID" value="EER43305.1"/>
    <property type="molecule type" value="Genomic_DNA"/>
</dbReference>
<accession>C6HAH2</accession>
<evidence type="ECO:0000313" key="1">
    <source>
        <dbReference type="EMBL" id="EER43305.1"/>
    </source>
</evidence>
<dbReference type="VEuPathDB" id="FungiDB:HCDG_03203"/>
<protein>
    <submittedName>
        <fullName evidence="1">Uncharacterized protein</fullName>
    </submittedName>
</protein>
<sequence length="126" mass="14138">MTRKRSTCNNNGYSVTKLKYKFAEFVLKEAYWGTVKEPVLPAMFTSVRVARNIRKHSGGHAGKDFRYRVNRMGNLGIPRHPQLIERKQAEVLGISFCMIELWGVLSDERGVSGVSDSGDCDANQSA</sequence>
<gene>
    <name evidence="1" type="ORF">HCDG_03203</name>
</gene>
<proteinExistence type="predicted"/>